<dbReference type="GO" id="GO:0006793">
    <property type="term" value="P:phosphorus metabolic process"/>
    <property type="evidence" value="ECO:0007669"/>
    <property type="project" value="UniProtKB-ARBA"/>
</dbReference>
<evidence type="ECO:0000259" key="2">
    <source>
        <dbReference type="PROSITE" id="PS50035"/>
    </source>
</evidence>
<dbReference type="GO" id="GO:0003824">
    <property type="term" value="F:catalytic activity"/>
    <property type="evidence" value="ECO:0007669"/>
    <property type="project" value="InterPro"/>
</dbReference>
<evidence type="ECO:0000256" key="1">
    <source>
        <dbReference type="SAM" id="SignalP"/>
    </source>
</evidence>
<dbReference type="PANTHER" id="PTHR10185">
    <property type="entry name" value="PHOSPHOLIPASE D - RELATED"/>
    <property type="match status" value="1"/>
</dbReference>
<dbReference type="InterPro" id="IPR050874">
    <property type="entry name" value="Diverse_PLD-related"/>
</dbReference>
<sequence length="410" mass="44874">MRHKFAALVVALSAIAPLAPLSAAPAPFTIPGFELVHTAPVGAGADSDDLRDSVTVWNDMFDHAKTSIDFGQFYVSGECGSRMDAVLDHLEAAGKRGVKIRFLMEAKGERMSDEPTLTRLKQIPNLEFRMLDFSKVGGGIIHAKYFIVDRRESFVGSQNFDWRALEHIDETGVRVSEPKIVAQMQGIFEQDWQAQAAIASGGQPTVRNRDVVAADLAQSSFLVASPNAYNPPGVGDSQTALPALIGQAKQSVQVQLMDYAPLSYGEKGKRPYYAVIDTALRTAAARGVKVQLLISNWNLKRPDVAYLKSLALVPNVELRVVTVPPASTGFIPYARVVHSKTMVIDGEVAWVGTSNWTGGYFDNSRNLEVVMRDAKMAQRIAQLQRTWWNSPNTAPIDVSRDYPVPHPGTP</sequence>
<organism evidence="3 4">
    <name type="scientific">Pandoraea pneumonica</name>
    <dbReference type="NCBI Taxonomy" id="2508299"/>
    <lineage>
        <taxon>Bacteria</taxon>
        <taxon>Pseudomonadati</taxon>
        <taxon>Pseudomonadota</taxon>
        <taxon>Betaproteobacteria</taxon>
        <taxon>Burkholderiales</taxon>
        <taxon>Burkholderiaceae</taxon>
        <taxon>Pandoraea</taxon>
    </lineage>
</organism>
<feature type="domain" description="PLD phosphodiesterase" evidence="2">
    <location>
        <begin position="333"/>
        <end position="360"/>
    </location>
</feature>
<feature type="domain" description="PLD phosphodiesterase" evidence="2">
    <location>
        <begin position="137"/>
        <end position="164"/>
    </location>
</feature>
<dbReference type="SMART" id="SM00155">
    <property type="entry name" value="PLDc"/>
    <property type="match status" value="2"/>
</dbReference>
<dbReference type="PROSITE" id="PS50035">
    <property type="entry name" value="PLD"/>
    <property type="match status" value="2"/>
</dbReference>
<dbReference type="Gene3D" id="3.30.870.10">
    <property type="entry name" value="Endonuclease Chain A"/>
    <property type="match status" value="2"/>
</dbReference>
<proteinExistence type="predicted"/>
<feature type="signal peptide" evidence="1">
    <location>
        <begin position="1"/>
        <end position="23"/>
    </location>
</feature>
<evidence type="ECO:0000313" key="4">
    <source>
        <dbReference type="Proteomes" id="UP000366945"/>
    </source>
</evidence>
<dbReference type="EMBL" id="CABPSK010000007">
    <property type="protein sequence ID" value="VVE56519.1"/>
    <property type="molecule type" value="Genomic_DNA"/>
</dbReference>
<dbReference type="AlphaFoldDB" id="A0A5E4Z604"/>
<name>A0A5E4Z604_9BURK</name>
<feature type="chain" id="PRO_5023023283" evidence="1">
    <location>
        <begin position="24"/>
        <end position="410"/>
    </location>
</feature>
<reference evidence="3 4" key="1">
    <citation type="submission" date="2019-08" db="EMBL/GenBank/DDBJ databases">
        <authorList>
            <person name="Peeters C."/>
        </authorList>
    </citation>
    <scope>NUCLEOTIDE SEQUENCE [LARGE SCALE GENOMIC DNA]</scope>
    <source>
        <strain evidence="3 4">LMG 31114</strain>
    </source>
</reference>
<dbReference type="RefSeq" id="WP_150682280.1">
    <property type="nucleotide sequence ID" value="NZ_CABPSK010000007.1"/>
</dbReference>
<protein>
    <submittedName>
        <fullName evidence="3">Phospholipase</fullName>
    </submittedName>
</protein>
<dbReference type="PANTHER" id="PTHR10185:SF17">
    <property type="entry name" value="GM01519P-RELATED"/>
    <property type="match status" value="1"/>
</dbReference>
<keyword evidence="1" id="KW-0732">Signal</keyword>
<dbReference type="CDD" id="cd09107">
    <property type="entry name" value="PLDc_vPLD3_4_5_like_2"/>
    <property type="match status" value="1"/>
</dbReference>
<dbReference type="OrthoDB" id="5294698at2"/>
<gene>
    <name evidence="3" type="ORF">PPN31114_05098</name>
</gene>
<dbReference type="Proteomes" id="UP000366945">
    <property type="component" value="Unassembled WGS sequence"/>
</dbReference>
<accession>A0A5E4Z604</accession>
<dbReference type="SUPFAM" id="SSF56024">
    <property type="entry name" value="Phospholipase D/nuclease"/>
    <property type="match status" value="2"/>
</dbReference>
<dbReference type="Pfam" id="PF13091">
    <property type="entry name" value="PLDc_2"/>
    <property type="match status" value="2"/>
</dbReference>
<evidence type="ECO:0000313" key="3">
    <source>
        <dbReference type="EMBL" id="VVE56519.1"/>
    </source>
</evidence>
<dbReference type="GeneID" id="300407074"/>
<keyword evidence="4" id="KW-1185">Reference proteome</keyword>
<dbReference type="InterPro" id="IPR025202">
    <property type="entry name" value="PLD-like_dom"/>
</dbReference>
<dbReference type="InterPro" id="IPR001736">
    <property type="entry name" value="PLipase_D/transphosphatidylase"/>
</dbReference>